<dbReference type="AlphaFoldDB" id="A0A6A4GBC9"/>
<keyword evidence="3" id="KW-1185">Reference proteome</keyword>
<protein>
    <submittedName>
        <fullName evidence="2">Uncharacterized protein</fullName>
    </submittedName>
</protein>
<evidence type="ECO:0000313" key="2">
    <source>
        <dbReference type="EMBL" id="KAE9382796.1"/>
    </source>
</evidence>
<evidence type="ECO:0000313" key="3">
    <source>
        <dbReference type="Proteomes" id="UP000799118"/>
    </source>
</evidence>
<sequence length="218" mass="24691">MRRLPPEVDYQIEDERVDSKAESSCSSESRVSASIPQCTPSSIDETIQQKDTTVEIPVKHRRKKRSNDAPAPIPVKIPKPVGEVGRPGRGGYNLEVALGWQKEKFTRVKVGRASSVKSLILVTQWQCSQNVIKQLVVEDLTCDLPFSKQAMVKIQYIRDEALKKLPMLEDYQDLWVVDDFIRCQLRYQHSILRKEKEKLKLAKGALAKKASGSSQDTL</sequence>
<organism evidence="2 3">
    <name type="scientific">Gymnopus androsaceus JB14</name>
    <dbReference type="NCBI Taxonomy" id="1447944"/>
    <lineage>
        <taxon>Eukaryota</taxon>
        <taxon>Fungi</taxon>
        <taxon>Dikarya</taxon>
        <taxon>Basidiomycota</taxon>
        <taxon>Agaricomycotina</taxon>
        <taxon>Agaricomycetes</taxon>
        <taxon>Agaricomycetidae</taxon>
        <taxon>Agaricales</taxon>
        <taxon>Marasmiineae</taxon>
        <taxon>Omphalotaceae</taxon>
        <taxon>Gymnopus</taxon>
    </lineage>
</organism>
<feature type="region of interest" description="Disordered" evidence="1">
    <location>
        <begin position="1"/>
        <end position="43"/>
    </location>
</feature>
<dbReference type="OrthoDB" id="2686745at2759"/>
<dbReference type="Proteomes" id="UP000799118">
    <property type="component" value="Unassembled WGS sequence"/>
</dbReference>
<reference evidence="2" key="1">
    <citation type="journal article" date="2019" name="Environ. Microbiol.">
        <title>Fungal ecological strategies reflected in gene transcription - a case study of two litter decomposers.</title>
        <authorList>
            <person name="Barbi F."/>
            <person name="Kohler A."/>
            <person name="Barry K."/>
            <person name="Baskaran P."/>
            <person name="Daum C."/>
            <person name="Fauchery L."/>
            <person name="Ihrmark K."/>
            <person name="Kuo A."/>
            <person name="LaButti K."/>
            <person name="Lipzen A."/>
            <person name="Morin E."/>
            <person name="Grigoriev I.V."/>
            <person name="Henrissat B."/>
            <person name="Lindahl B."/>
            <person name="Martin F."/>
        </authorList>
    </citation>
    <scope>NUCLEOTIDE SEQUENCE</scope>
    <source>
        <strain evidence="2">JB14</strain>
    </source>
</reference>
<dbReference type="EMBL" id="ML770980">
    <property type="protein sequence ID" value="KAE9382796.1"/>
    <property type="molecule type" value="Genomic_DNA"/>
</dbReference>
<proteinExistence type="predicted"/>
<name>A0A6A4GBC9_9AGAR</name>
<evidence type="ECO:0000256" key="1">
    <source>
        <dbReference type="SAM" id="MobiDB-lite"/>
    </source>
</evidence>
<feature type="region of interest" description="Disordered" evidence="1">
    <location>
        <begin position="59"/>
        <end position="84"/>
    </location>
</feature>
<accession>A0A6A4GBC9</accession>
<gene>
    <name evidence="2" type="ORF">BT96DRAFT_1010027</name>
</gene>
<feature type="compositionally biased region" description="Low complexity" evidence="1">
    <location>
        <begin position="22"/>
        <end position="34"/>
    </location>
</feature>